<dbReference type="STRING" id="149040.A0A194WYI7"/>
<dbReference type="Pfam" id="PF24883">
    <property type="entry name" value="NPHP3_N"/>
    <property type="match status" value="1"/>
</dbReference>
<evidence type="ECO:0000259" key="4">
    <source>
        <dbReference type="Pfam" id="PF24883"/>
    </source>
</evidence>
<reference evidence="5 6" key="1">
    <citation type="submission" date="2015-10" db="EMBL/GenBank/DDBJ databases">
        <title>Full genome of DAOMC 229536 Phialocephala scopiformis, a fungal endophyte of spruce producing the potent anti-insectan compound rugulosin.</title>
        <authorList>
            <consortium name="DOE Joint Genome Institute"/>
            <person name="Walker A.K."/>
            <person name="Frasz S.L."/>
            <person name="Seifert K.A."/>
            <person name="Miller J.D."/>
            <person name="Mondo S.J."/>
            <person name="Labutti K."/>
            <person name="Lipzen A."/>
            <person name="Dockter R."/>
            <person name="Kennedy M."/>
            <person name="Grigoriev I.V."/>
            <person name="Spatafora J.W."/>
        </authorList>
    </citation>
    <scope>NUCLEOTIDE SEQUENCE [LARGE SCALE GENOMIC DNA]</scope>
    <source>
        <strain evidence="5 6">CBS 120377</strain>
    </source>
</reference>
<dbReference type="KEGG" id="psco:LY89DRAFT_687710"/>
<dbReference type="InterPro" id="IPR019775">
    <property type="entry name" value="WD40_repeat_CS"/>
</dbReference>
<dbReference type="Gene3D" id="2.130.10.10">
    <property type="entry name" value="YVTN repeat-like/Quinoprotein amine dehydrogenase"/>
    <property type="match status" value="1"/>
</dbReference>
<dbReference type="InterPro" id="IPR036322">
    <property type="entry name" value="WD40_repeat_dom_sf"/>
</dbReference>
<evidence type="ECO:0000256" key="1">
    <source>
        <dbReference type="ARBA" id="ARBA00022574"/>
    </source>
</evidence>
<gene>
    <name evidence="5" type="ORF">LY89DRAFT_687710</name>
</gene>
<dbReference type="Gene3D" id="3.40.50.300">
    <property type="entry name" value="P-loop containing nucleotide triphosphate hydrolases"/>
    <property type="match status" value="1"/>
</dbReference>
<dbReference type="PANTHER" id="PTHR10039:SF14">
    <property type="entry name" value="NACHT DOMAIN-CONTAINING PROTEIN"/>
    <property type="match status" value="1"/>
</dbReference>
<keyword evidence="6" id="KW-1185">Reference proteome</keyword>
<dbReference type="InterPro" id="IPR015943">
    <property type="entry name" value="WD40/YVTN_repeat-like_dom_sf"/>
</dbReference>
<feature type="domain" description="Nephrocystin 3-like N-terminal" evidence="4">
    <location>
        <begin position="86"/>
        <end position="249"/>
    </location>
</feature>
<dbReference type="AlphaFoldDB" id="A0A194WYI7"/>
<dbReference type="Pfam" id="PF00400">
    <property type="entry name" value="WD40"/>
    <property type="match status" value="2"/>
</dbReference>
<dbReference type="Proteomes" id="UP000070700">
    <property type="component" value="Unassembled WGS sequence"/>
</dbReference>
<dbReference type="PROSITE" id="PS50294">
    <property type="entry name" value="WD_REPEATS_REGION"/>
    <property type="match status" value="1"/>
</dbReference>
<dbReference type="InParanoid" id="A0A194WYI7"/>
<keyword evidence="1 3" id="KW-0853">WD repeat</keyword>
<proteinExistence type="predicted"/>
<dbReference type="InterPro" id="IPR056884">
    <property type="entry name" value="NPHP3-like_N"/>
</dbReference>
<accession>A0A194WYI7</accession>
<dbReference type="OrthoDB" id="674604at2759"/>
<dbReference type="SMART" id="SM00320">
    <property type="entry name" value="WD40"/>
    <property type="match status" value="2"/>
</dbReference>
<dbReference type="PROSITE" id="PS00678">
    <property type="entry name" value="WD_REPEATS_1"/>
    <property type="match status" value="1"/>
</dbReference>
<dbReference type="EMBL" id="KQ947423">
    <property type="protein sequence ID" value="KUJ12749.1"/>
    <property type="molecule type" value="Genomic_DNA"/>
</dbReference>
<dbReference type="SUPFAM" id="SSF50978">
    <property type="entry name" value="WD40 repeat-like"/>
    <property type="match status" value="1"/>
</dbReference>
<dbReference type="InterPro" id="IPR027417">
    <property type="entry name" value="P-loop_NTPase"/>
</dbReference>
<dbReference type="PANTHER" id="PTHR10039">
    <property type="entry name" value="AMELOGENIN"/>
    <property type="match status" value="1"/>
</dbReference>
<dbReference type="SUPFAM" id="SSF52540">
    <property type="entry name" value="P-loop containing nucleoside triphosphate hydrolases"/>
    <property type="match status" value="1"/>
</dbReference>
<evidence type="ECO:0000313" key="6">
    <source>
        <dbReference type="Proteomes" id="UP000070700"/>
    </source>
</evidence>
<evidence type="ECO:0000256" key="2">
    <source>
        <dbReference type="ARBA" id="ARBA00022737"/>
    </source>
</evidence>
<evidence type="ECO:0000313" key="5">
    <source>
        <dbReference type="EMBL" id="KUJ12749.1"/>
    </source>
</evidence>
<evidence type="ECO:0000256" key="3">
    <source>
        <dbReference type="PROSITE-ProRule" id="PRU00221"/>
    </source>
</evidence>
<sequence length="770" mass="86506">MPLARQDDPPWSPQLNNQSISGLSATVNSTLLAGHFLGDVHIGESKSLDDVLGSLPIAKDAPFNAYIRQDEPACLHNTRVDLLQEIYDWADGKAGHNERCIFWLSGLAGTGKSTISRTLARRCNEQKRLGASFFFSRGGGDVSHAGKFFTSLAVQLADAVPSLQTHICDAIRKRSNIANLSLLDQWRELIIHPLKLVKPDKPSSPSSYLLIIDALDECDNEGHIRTILQLLAEARSLTTMRLRVFLTSRPEVPIRHGIRAIPQAEYQDFVLHSIQPTIVNHDISLFLEYELGMIRQEWTLGANWPGEVILRQLVCKSSGLFIWAATACRFIRDGRRFAPKRLDTILNGSSSTVTAPEKHLNEIYLAVIKHSISLDYSDEEQEEAYDMLKNTLGSVVVLLSPLSAFSLSRLLHLPREEVDQIFEDLYAILDIPEDPTYPIRLHHPSLRDFLLNKDRCEDFWVNEKEAHQILAAGCIQLMSQTLKKDICEMHAPGSQAGQVERNCIQKYLPPEVQYACLYWVHHLQRSGSQASNGQEAHRFLQAHLLHWLEALGWMEKTSEGIQAILSLEAYVSVLKSPNLYAFIYDAKRFALHNRSVIEQAPLQLYCSALVFAPEKSIVRKTFEKCIPCWIQQRPKVQEHWDTLLQTLEGHSGSITSVAFSPDGKQQVVSGSYDRTIRLWDAATGALMQTLPALEGRSSWVTSVAFSPDGKQLPILQVSDHWVVEDNTNILWLPPNYRPICSATWNGSLAIGHSSGRISFFCFTKGTKLVI</sequence>
<organism evidence="5 6">
    <name type="scientific">Mollisia scopiformis</name>
    <name type="common">Conifer needle endophyte fungus</name>
    <name type="synonym">Phialocephala scopiformis</name>
    <dbReference type="NCBI Taxonomy" id="149040"/>
    <lineage>
        <taxon>Eukaryota</taxon>
        <taxon>Fungi</taxon>
        <taxon>Dikarya</taxon>
        <taxon>Ascomycota</taxon>
        <taxon>Pezizomycotina</taxon>
        <taxon>Leotiomycetes</taxon>
        <taxon>Helotiales</taxon>
        <taxon>Mollisiaceae</taxon>
        <taxon>Mollisia</taxon>
    </lineage>
</organism>
<dbReference type="InterPro" id="IPR001680">
    <property type="entry name" value="WD40_rpt"/>
</dbReference>
<dbReference type="PROSITE" id="PS50082">
    <property type="entry name" value="WD_REPEATS_2"/>
    <property type="match status" value="1"/>
</dbReference>
<keyword evidence="2" id="KW-0677">Repeat</keyword>
<name>A0A194WYI7_MOLSC</name>
<protein>
    <recommendedName>
        <fullName evidence="4">Nephrocystin 3-like N-terminal domain-containing protein</fullName>
    </recommendedName>
</protein>
<dbReference type="RefSeq" id="XP_018067104.1">
    <property type="nucleotide sequence ID" value="XM_018215563.1"/>
</dbReference>
<feature type="repeat" description="WD" evidence="3">
    <location>
        <begin position="647"/>
        <end position="689"/>
    </location>
</feature>
<dbReference type="GeneID" id="28825289"/>